<proteinExistence type="inferred from homology"/>
<dbReference type="EMBL" id="CAJPDS010000023">
    <property type="protein sequence ID" value="CAF9918960.1"/>
    <property type="molecule type" value="Genomic_DNA"/>
</dbReference>
<feature type="domain" description="HSF-type DNA-binding" evidence="6">
    <location>
        <begin position="138"/>
        <end position="162"/>
    </location>
</feature>
<dbReference type="PRINTS" id="PR00056">
    <property type="entry name" value="HSFDOMAIN"/>
</dbReference>
<dbReference type="InterPro" id="IPR036390">
    <property type="entry name" value="WH_DNA-bd_sf"/>
</dbReference>
<dbReference type="GO" id="GO:0005634">
    <property type="term" value="C:nucleus"/>
    <property type="evidence" value="ECO:0007669"/>
    <property type="project" value="UniProtKB-SubCell"/>
</dbReference>
<comment type="subcellular location">
    <subcellularLocation>
        <location evidence="1">Nucleus</location>
    </subcellularLocation>
</comment>
<name>A0A8H3F8D8_9LECA</name>
<dbReference type="InterPro" id="IPR036388">
    <property type="entry name" value="WH-like_DNA-bd_sf"/>
</dbReference>
<feature type="region of interest" description="Disordered" evidence="5">
    <location>
        <begin position="345"/>
        <end position="577"/>
    </location>
</feature>
<evidence type="ECO:0000256" key="2">
    <source>
        <dbReference type="ARBA" id="ARBA00023125"/>
    </source>
</evidence>
<dbReference type="PANTHER" id="PTHR10015">
    <property type="entry name" value="HEAT SHOCK TRANSCRIPTION FACTOR"/>
    <property type="match status" value="1"/>
</dbReference>
<evidence type="ECO:0000256" key="1">
    <source>
        <dbReference type="ARBA" id="ARBA00004123"/>
    </source>
</evidence>
<dbReference type="PANTHER" id="PTHR10015:SF396">
    <property type="entry name" value="FLOCCULATION SUPPRESSION PROTEIN"/>
    <property type="match status" value="1"/>
</dbReference>
<dbReference type="InterPro" id="IPR000232">
    <property type="entry name" value="HSF_DNA-bd"/>
</dbReference>
<dbReference type="SMART" id="SM00415">
    <property type="entry name" value="HSF"/>
    <property type="match status" value="1"/>
</dbReference>
<feature type="compositionally biased region" description="Polar residues" evidence="5">
    <location>
        <begin position="209"/>
        <end position="226"/>
    </location>
</feature>
<sequence>MSRSPYSGDPKPNNAPRNIPILPSSTQTTDHGHGEPMDVSSTPAVMGPPVHSSPETDQIMGMQNGMYGETTHAPNGSTGNGVSAAAITASQQPKVVQTAFIHKLYNMLEDPSIQHLISWSNNNESFLMSPSTDFSKVLAQYFKHTNISSFVRQLNMYGFHKVSDVFHTGSPESTLWEFKHGNGNFKRGDLAGLKEIKRRASRHALINRDSFSSPHKPSVSQPSTPAEVNPADAGDVRLANLEHSLYDLHARLMRTEESNTALSSKCQALNDSLLKCLQWSHDMSHFITSLISDPDHPIRRDVSTMQKDIGRQLDMARSCEDPHESLLSGRQPYFSNMALESTPISPRQISEERRPSLHTNPPRPNFFRPVVPSHFSSSSRRYGSIGTANPTPNYHRSIAPQAHPPLHPPPTQHPLAHVSSPPQGPSLGRRHTSADIRVPGWPGPGAAAPGGIGEGSPFESGQSSTHWPSSPNQPPSASDQQVRDTLASYEFGAPRQRLNSQQITPPLTSDTTPSTLSVESNWSLGGPKFPPRHLDSAPQTRRSSMASNVHSLLNPAETAERDEEDPLGDDRKRKRVQ</sequence>
<feature type="region of interest" description="Disordered" evidence="5">
    <location>
        <begin position="1"/>
        <end position="79"/>
    </location>
</feature>
<dbReference type="Pfam" id="PF00447">
    <property type="entry name" value="HSF_DNA-bind"/>
    <property type="match status" value="1"/>
</dbReference>
<feature type="region of interest" description="Disordered" evidence="5">
    <location>
        <begin position="207"/>
        <end position="231"/>
    </location>
</feature>
<feature type="compositionally biased region" description="Polar residues" evidence="5">
    <location>
        <begin position="459"/>
        <end position="480"/>
    </location>
</feature>
<dbReference type="OrthoDB" id="60033at2759"/>
<keyword evidence="3" id="KW-0539">Nucleus</keyword>
<organism evidence="7 8">
    <name type="scientific">Heterodermia speciosa</name>
    <dbReference type="NCBI Taxonomy" id="116794"/>
    <lineage>
        <taxon>Eukaryota</taxon>
        <taxon>Fungi</taxon>
        <taxon>Dikarya</taxon>
        <taxon>Ascomycota</taxon>
        <taxon>Pezizomycotina</taxon>
        <taxon>Lecanoromycetes</taxon>
        <taxon>OSLEUM clade</taxon>
        <taxon>Lecanoromycetidae</taxon>
        <taxon>Caliciales</taxon>
        <taxon>Physciaceae</taxon>
        <taxon>Heterodermia</taxon>
    </lineage>
</organism>
<dbReference type="GO" id="GO:0003700">
    <property type="term" value="F:DNA-binding transcription factor activity"/>
    <property type="evidence" value="ECO:0007669"/>
    <property type="project" value="InterPro"/>
</dbReference>
<comment type="similarity">
    <text evidence="4">Belongs to the HSF family.</text>
</comment>
<keyword evidence="2" id="KW-0238">DNA-binding</keyword>
<dbReference type="GO" id="GO:0043565">
    <property type="term" value="F:sequence-specific DNA binding"/>
    <property type="evidence" value="ECO:0007669"/>
    <property type="project" value="InterPro"/>
</dbReference>
<feature type="compositionally biased region" description="Polar residues" evidence="5">
    <location>
        <begin position="537"/>
        <end position="551"/>
    </location>
</feature>
<feature type="compositionally biased region" description="Low complexity" evidence="5">
    <location>
        <begin position="365"/>
        <end position="381"/>
    </location>
</feature>
<comment type="caution">
    <text evidence="7">The sequence shown here is derived from an EMBL/GenBank/DDBJ whole genome shotgun (WGS) entry which is preliminary data.</text>
</comment>
<dbReference type="AlphaFoldDB" id="A0A8H3F8D8"/>
<protein>
    <recommendedName>
        <fullName evidence="6">HSF-type DNA-binding domain-containing protein</fullName>
    </recommendedName>
</protein>
<evidence type="ECO:0000256" key="4">
    <source>
        <dbReference type="RuleBase" id="RU004020"/>
    </source>
</evidence>
<feature type="compositionally biased region" description="Pro residues" evidence="5">
    <location>
        <begin position="402"/>
        <end position="412"/>
    </location>
</feature>
<keyword evidence="8" id="KW-1185">Reference proteome</keyword>
<feature type="compositionally biased region" description="Low complexity" evidence="5">
    <location>
        <begin position="504"/>
        <end position="517"/>
    </location>
</feature>
<reference evidence="7" key="1">
    <citation type="submission" date="2021-03" db="EMBL/GenBank/DDBJ databases">
        <authorList>
            <person name="Tagirdzhanova G."/>
        </authorList>
    </citation>
    <scope>NUCLEOTIDE SEQUENCE</scope>
</reference>
<gene>
    <name evidence="7" type="ORF">HETSPECPRED_003901</name>
</gene>
<evidence type="ECO:0000256" key="5">
    <source>
        <dbReference type="SAM" id="MobiDB-lite"/>
    </source>
</evidence>
<dbReference type="Gene3D" id="1.10.10.10">
    <property type="entry name" value="Winged helix-like DNA-binding domain superfamily/Winged helix DNA-binding domain"/>
    <property type="match status" value="1"/>
</dbReference>
<dbReference type="PROSITE" id="PS00434">
    <property type="entry name" value="HSF_DOMAIN"/>
    <property type="match status" value="1"/>
</dbReference>
<dbReference type="FunFam" id="1.10.10.10:FF:000229">
    <property type="entry name" value="HSF-type DNA-binding domain protein"/>
    <property type="match status" value="1"/>
</dbReference>
<evidence type="ECO:0000259" key="6">
    <source>
        <dbReference type="PROSITE" id="PS00434"/>
    </source>
</evidence>
<evidence type="ECO:0000313" key="8">
    <source>
        <dbReference type="Proteomes" id="UP000664521"/>
    </source>
</evidence>
<dbReference type="SUPFAM" id="SSF46785">
    <property type="entry name" value="Winged helix' DNA-binding domain"/>
    <property type="match status" value="1"/>
</dbReference>
<evidence type="ECO:0000313" key="7">
    <source>
        <dbReference type="EMBL" id="CAF9918960.1"/>
    </source>
</evidence>
<accession>A0A8H3F8D8</accession>
<evidence type="ECO:0000256" key="3">
    <source>
        <dbReference type="ARBA" id="ARBA00023242"/>
    </source>
</evidence>
<dbReference type="Proteomes" id="UP000664521">
    <property type="component" value="Unassembled WGS sequence"/>
</dbReference>